<dbReference type="EMBL" id="JBJQND010000009">
    <property type="protein sequence ID" value="KAL3867379.1"/>
    <property type="molecule type" value="Genomic_DNA"/>
</dbReference>
<dbReference type="InterPro" id="IPR002073">
    <property type="entry name" value="PDEase_catalytic_dom"/>
</dbReference>
<dbReference type="PROSITE" id="PS00126">
    <property type="entry name" value="PDEASE_I_1"/>
    <property type="match status" value="1"/>
</dbReference>
<dbReference type="InterPro" id="IPR003607">
    <property type="entry name" value="HD/PDEase_dom"/>
</dbReference>
<dbReference type="PRINTS" id="PR00387">
    <property type="entry name" value="PDIESTERASE1"/>
</dbReference>
<dbReference type="InterPro" id="IPR013767">
    <property type="entry name" value="PAS_fold"/>
</dbReference>
<evidence type="ECO:0000256" key="10">
    <source>
        <dbReference type="SAM" id="MobiDB-lite"/>
    </source>
</evidence>
<dbReference type="AlphaFoldDB" id="A0ABD3W0H5"/>
<evidence type="ECO:0000256" key="1">
    <source>
        <dbReference type="ARBA" id="ARBA00004703"/>
    </source>
</evidence>
<feature type="binding site" evidence="8">
    <location>
        <position position="678"/>
    </location>
    <ligand>
        <name>Zn(2+)</name>
        <dbReference type="ChEBI" id="CHEBI:29105"/>
        <label>1</label>
    </ligand>
</feature>
<dbReference type="Proteomes" id="UP001634394">
    <property type="component" value="Unassembled WGS sequence"/>
</dbReference>
<evidence type="ECO:0000256" key="7">
    <source>
        <dbReference type="PIRSR" id="PIRSR623088-2"/>
    </source>
</evidence>
<evidence type="ECO:0000313" key="13">
    <source>
        <dbReference type="EMBL" id="KAL3867379.1"/>
    </source>
</evidence>
<dbReference type="EC" id="3.1.4.-" evidence="9"/>
<reference evidence="13 14" key="1">
    <citation type="submission" date="2024-11" db="EMBL/GenBank/DDBJ databases">
        <title>Chromosome-level genome assembly of the freshwater bivalve Anodonta woodiana.</title>
        <authorList>
            <person name="Chen X."/>
        </authorList>
    </citation>
    <scope>NUCLEOTIDE SEQUENCE [LARGE SCALE GENOMIC DNA]</scope>
    <source>
        <strain evidence="13">MN2024</strain>
        <tissue evidence="13">Gills</tissue>
    </source>
</reference>
<comment type="pathway">
    <text evidence="1">Purine metabolism; 3',5'-cyclic AMP degradation; AMP from 3',5'-cyclic AMP: step 1/1.</text>
</comment>
<evidence type="ECO:0000313" key="14">
    <source>
        <dbReference type="Proteomes" id="UP001634394"/>
    </source>
</evidence>
<evidence type="ECO:0000256" key="2">
    <source>
        <dbReference type="ARBA" id="ARBA00006437"/>
    </source>
</evidence>
<dbReference type="InterPro" id="IPR035965">
    <property type="entry name" value="PAS-like_dom_sf"/>
</dbReference>
<proteinExistence type="inferred from homology"/>
<feature type="domain" description="PAS" evidence="11">
    <location>
        <begin position="171"/>
        <end position="241"/>
    </location>
</feature>
<feature type="active site" description="Proton donor" evidence="6">
    <location>
        <position position="504"/>
    </location>
</feature>
<gene>
    <name evidence="13" type="ORF">ACJMK2_044587</name>
</gene>
<sequence>MGNCNCTRHSNNENTQLQNTDSEVQFGPLKLKQKTMSVLLVFSREDAQSDGFLWAAERGGYKCNLAKSHDSALECFLDKQQEVVIIDHRHNKSFDAEALCRSIRATKASEHTVIVAVTKKYPLDKEEPSILPLLKIGFNRKYSENANIGACLNELLTIEHGEVKSRSKLSACNALLTALDNVQDAVEITDEEHIIEYVNPAYERLTGFSCEESIGKITRDFRSEKNKPDLQEIINGYLKKGKYWEGTYYTRRKSGGEAIPHHCHIRPVTASGGKISHYVSVRSCQLDTSHLYERLKDSEFYNQIANGGLHGMIPRRRESVSRIHSLMIEAPITKVINIINAAQENSSITVAQALDKVLDILRSSELYSPYFAQQMKDDDPMTSDYLGGLVSQDVKRHLNPQDVHNPSTKSAHHPSSPHIPSSLSADTFMTTIPENIQNALLKEPAWDIDIFQLEKVTSKRTLVYLGMKTLMRFGVCQYLNISETCLLNWLQMIESNYHSTNTYHNSTHAADVLHCTAYFLDKQKIKAVFDEVDAIASLLAAVIHDVDHPGRTNAFLINSNTDLALLYNDLAVLESHHAALAFQLTRRDEKVNIFKNLEREDYRILRHSVIDMVLATEMKQHFEHLNKFINSINKLSQKADETSSVSGSGSPDSTIILSQLSTPENKMLIKRMLIKCADVSNPLRPLELCVEWAKRIAEEYIQQTDEEKKGGLPVVMPVFDRKTYSLPKSQTSFIDVFINDMFDAWDYFCEIQELMAYLQNNYQYWKELEQKEQEMKEKNSKNDEACDQGTDFKDKNDKEKT</sequence>
<evidence type="ECO:0000256" key="5">
    <source>
        <dbReference type="ARBA" id="ARBA00023149"/>
    </source>
</evidence>
<dbReference type="InterPro" id="IPR000014">
    <property type="entry name" value="PAS"/>
</dbReference>
<dbReference type="GO" id="GO:0016787">
    <property type="term" value="F:hydrolase activity"/>
    <property type="evidence" value="ECO:0007669"/>
    <property type="project" value="UniProtKB-KW"/>
</dbReference>
<comment type="caution">
    <text evidence="13">The sequence shown here is derived from an EMBL/GenBank/DDBJ whole genome shotgun (WGS) entry which is preliminary data.</text>
</comment>
<dbReference type="NCBIfam" id="TIGR00229">
    <property type="entry name" value="sensory_box"/>
    <property type="match status" value="1"/>
</dbReference>
<dbReference type="SUPFAM" id="SSF55785">
    <property type="entry name" value="PYP-like sensor domain (PAS domain)"/>
    <property type="match status" value="1"/>
</dbReference>
<dbReference type="Gene3D" id="1.10.1300.10">
    <property type="entry name" value="3'5'-cyclic nucleotide phosphodiesterase, catalytic domain"/>
    <property type="match status" value="1"/>
</dbReference>
<feature type="binding site" evidence="8">
    <location>
        <position position="544"/>
    </location>
    <ligand>
        <name>Zn(2+)</name>
        <dbReference type="ChEBI" id="CHEBI:29105"/>
        <label>1</label>
    </ligand>
</feature>
<dbReference type="FunFam" id="1.10.1300.10:FF:000002">
    <property type="entry name" value="Phosphodiesterase"/>
    <property type="match status" value="1"/>
</dbReference>
<dbReference type="SMART" id="SM00471">
    <property type="entry name" value="HDc"/>
    <property type="match status" value="1"/>
</dbReference>
<dbReference type="PROSITE" id="PS51845">
    <property type="entry name" value="PDEASE_I_2"/>
    <property type="match status" value="1"/>
</dbReference>
<organism evidence="13 14">
    <name type="scientific">Sinanodonta woodiana</name>
    <name type="common">Chinese pond mussel</name>
    <name type="synonym">Anodonta woodiana</name>
    <dbReference type="NCBI Taxonomy" id="1069815"/>
    <lineage>
        <taxon>Eukaryota</taxon>
        <taxon>Metazoa</taxon>
        <taxon>Spiralia</taxon>
        <taxon>Lophotrochozoa</taxon>
        <taxon>Mollusca</taxon>
        <taxon>Bivalvia</taxon>
        <taxon>Autobranchia</taxon>
        <taxon>Heteroconchia</taxon>
        <taxon>Palaeoheterodonta</taxon>
        <taxon>Unionida</taxon>
        <taxon>Unionoidea</taxon>
        <taxon>Unionidae</taxon>
        <taxon>Unioninae</taxon>
        <taxon>Sinanodonta</taxon>
    </lineage>
</organism>
<dbReference type="Pfam" id="PF00233">
    <property type="entry name" value="PDEase_I"/>
    <property type="match status" value="1"/>
</dbReference>
<dbReference type="InterPro" id="IPR023174">
    <property type="entry name" value="PDEase_CS"/>
</dbReference>
<protein>
    <recommendedName>
        <fullName evidence="9">Phosphodiesterase</fullName>
        <ecNumber evidence="9">3.1.4.-</ecNumber>
    </recommendedName>
</protein>
<feature type="region of interest" description="Disordered" evidence="10">
    <location>
        <begin position="399"/>
        <end position="419"/>
    </location>
</feature>
<feature type="binding site" evidence="7">
    <location>
        <position position="545"/>
    </location>
    <ligand>
        <name>AMP</name>
        <dbReference type="ChEBI" id="CHEBI:456215"/>
    </ligand>
</feature>
<keyword evidence="14" id="KW-1185">Reference proteome</keyword>
<dbReference type="InterPro" id="IPR036971">
    <property type="entry name" value="PDEase_catalytic_dom_sf"/>
</dbReference>
<evidence type="ECO:0000256" key="9">
    <source>
        <dbReference type="RuleBase" id="RU363067"/>
    </source>
</evidence>
<evidence type="ECO:0000256" key="8">
    <source>
        <dbReference type="PIRSR" id="PIRSR623088-3"/>
    </source>
</evidence>
<name>A0ABD3W0H5_SINWO</name>
<evidence type="ECO:0000256" key="4">
    <source>
        <dbReference type="ARBA" id="ARBA00022801"/>
    </source>
</evidence>
<feature type="binding site" evidence="8">
    <location>
        <position position="545"/>
    </location>
    <ligand>
        <name>Zn(2+)</name>
        <dbReference type="ChEBI" id="CHEBI:29105"/>
        <label>2</label>
    </ligand>
</feature>
<keyword evidence="4 9" id="KW-0378">Hydrolase</keyword>
<feature type="binding site" evidence="7">
    <location>
        <begin position="504"/>
        <end position="508"/>
    </location>
    <ligand>
        <name>AMP</name>
        <dbReference type="ChEBI" id="CHEBI:456215"/>
    </ligand>
</feature>
<dbReference type="PANTHER" id="PTHR11347">
    <property type="entry name" value="CYCLIC NUCLEOTIDE PHOSPHODIESTERASE"/>
    <property type="match status" value="1"/>
</dbReference>
<comment type="similarity">
    <text evidence="2">Belongs to the cyclic nucleotide phosphodiesterase family. PDE8 subfamily.</text>
</comment>
<feature type="region of interest" description="Disordered" evidence="10">
    <location>
        <begin position="773"/>
        <end position="801"/>
    </location>
</feature>
<dbReference type="CDD" id="cd00130">
    <property type="entry name" value="PAS"/>
    <property type="match status" value="1"/>
</dbReference>
<keyword evidence="3 8" id="KW-0479">Metal-binding</keyword>
<feature type="binding site" evidence="7">
    <location>
        <position position="678"/>
    </location>
    <ligand>
        <name>AMP</name>
        <dbReference type="ChEBI" id="CHEBI:456215"/>
    </ligand>
</feature>
<feature type="binding site" evidence="8">
    <location>
        <position position="545"/>
    </location>
    <ligand>
        <name>Zn(2+)</name>
        <dbReference type="ChEBI" id="CHEBI:29105"/>
        <label>1</label>
    </ligand>
</feature>
<dbReference type="SMART" id="SM00091">
    <property type="entry name" value="PAS"/>
    <property type="match status" value="1"/>
</dbReference>
<accession>A0ABD3W0H5</accession>
<keyword evidence="5" id="KW-0114">cAMP</keyword>
<dbReference type="SUPFAM" id="SSF109604">
    <property type="entry name" value="HD-domain/PDEase-like"/>
    <property type="match status" value="1"/>
</dbReference>
<dbReference type="Pfam" id="PF00989">
    <property type="entry name" value="PAS"/>
    <property type="match status" value="1"/>
</dbReference>
<comment type="cofactor">
    <cofactor evidence="9">
        <name>a divalent metal cation</name>
        <dbReference type="ChEBI" id="CHEBI:60240"/>
    </cofactor>
    <text evidence="9">Binds 2 divalent metal cations per subunit. Site 1 may preferentially bind zinc ions, while site 2 has a preference for magnesium and/or manganese ions.</text>
</comment>
<evidence type="ECO:0000259" key="11">
    <source>
        <dbReference type="PROSITE" id="PS50112"/>
    </source>
</evidence>
<feature type="binding site" evidence="8">
    <location>
        <position position="508"/>
    </location>
    <ligand>
        <name>Zn(2+)</name>
        <dbReference type="ChEBI" id="CHEBI:29105"/>
        <label>1</label>
    </ligand>
</feature>
<dbReference type="GO" id="GO:0046872">
    <property type="term" value="F:metal ion binding"/>
    <property type="evidence" value="ECO:0007669"/>
    <property type="project" value="UniProtKB-KW"/>
</dbReference>
<feature type="domain" description="PDEase" evidence="12">
    <location>
        <begin position="428"/>
        <end position="772"/>
    </location>
</feature>
<dbReference type="Gene3D" id="3.30.450.20">
    <property type="entry name" value="PAS domain"/>
    <property type="match status" value="1"/>
</dbReference>
<feature type="binding site" evidence="7">
    <location>
        <position position="730"/>
    </location>
    <ligand>
        <name>AMP</name>
        <dbReference type="ChEBI" id="CHEBI:456215"/>
    </ligand>
</feature>
<dbReference type="PROSITE" id="PS50112">
    <property type="entry name" value="PAS"/>
    <property type="match status" value="1"/>
</dbReference>
<dbReference type="Pfam" id="PF23198">
    <property type="entry name" value="PDE8A_N"/>
    <property type="match status" value="1"/>
</dbReference>
<dbReference type="InterPro" id="IPR057304">
    <property type="entry name" value="PDE8-like_REC_N"/>
</dbReference>
<evidence type="ECO:0000259" key="12">
    <source>
        <dbReference type="PROSITE" id="PS51845"/>
    </source>
</evidence>
<evidence type="ECO:0000256" key="3">
    <source>
        <dbReference type="ARBA" id="ARBA00022723"/>
    </source>
</evidence>
<evidence type="ECO:0000256" key="6">
    <source>
        <dbReference type="PIRSR" id="PIRSR623088-1"/>
    </source>
</evidence>
<dbReference type="CDD" id="cd00077">
    <property type="entry name" value="HDc"/>
    <property type="match status" value="1"/>
</dbReference>
<dbReference type="InterPro" id="IPR023088">
    <property type="entry name" value="PDEase"/>
</dbReference>